<dbReference type="KEGG" id="lak:106170285"/>
<dbReference type="PANTHER" id="PTHR22100:SF13">
    <property type="entry name" value="WINGS APART-LIKE PROTEIN HOMOLOG"/>
    <property type="match status" value="1"/>
</dbReference>
<dbReference type="InParanoid" id="A0A1S3J538"/>
<evidence type="ECO:0000313" key="4">
    <source>
        <dbReference type="Proteomes" id="UP000085678"/>
    </source>
</evidence>
<keyword evidence="4" id="KW-1185">Reference proteome</keyword>
<sequence>MRNQKLQQMDRIKEPKFGPATKRLLSSPKKVSPNLPGTGKAVYNPRPWAMTKAASVGDIGSSQESQSSRGASSSAAFTPDFDEDLKPPPKLHRTTSLPKKLSEPQAVTSLKVQREYKQLFTVVRNVKEAHECQEHGETQEFFDDIEYLLDGLRDVQSPSTRCLSCMGLATKSAMAAFRMHLRAHGVVTRIFTALHDACSHPSLALATATVMHMLSRDRLNMDLDKESLELMVKLLSVDAQYTSENVSTDREYQKTREKVTELLTQIKKEGGAKHLDLTDISTGKLAMESMLSLTSRKAGEWFKEELRALGGLDYFVQSVADCVDYFIMEDEELSESHVDKLRTIDRCLRVLENVTFMNTENQTYLIGCKNSTLITALCRGLKVCEGAMSQYTLSDTDSKTVDKNSTGYIIFHTLLSILRVLLNITHDNEFGSTKVGSQHGLLSTVLLCILQIPKYAPSDQKFDLLVLGLGLLINLVEHCDINRRLLMSTETVSSYDSTSQAGSLEAPEALVQLFLQRDEAARNAEAQDEEEADTSAAEGTSQETVDKSGEWRESESGIEWVVLNEDDPAALSDSDDEMEELPSSQDENDPLTKALHKAGKHMEDSIVASYVSLLIGCIIQNNKSYVERIQSSLPENGFDSMVKLLYKFLGFMNLTEAVGNSGGTSIKK</sequence>
<feature type="compositionally biased region" description="Basic and acidic residues" evidence="2">
    <location>
        <begin position="544"/>
        <end position="553"/>
    </location>
</feature>
<dbReference type="InterPro" id="IPR011989">
    <property type="entry name" value="ARM-like"/>
</dbReference>
<feature type="compositionally biased region" description="Low complexity" evidence="2">
    <location>
        <begin position="60"/>
        <end position="76"/>
    </location>
</feature>
<evidence type="ECO:0000313" key="5">
    <source>
        <dbReference type="RefSeq" id="XP_013405547.1"/>
    </source>
</evidence>
<dbReference type="OrthoDB" id="78088at2759"/>
<dbReference type="PANTHER" id="PTHR22100">
    <property type="entry name" value="WINGS APART-LIKE PROTEIN HOMOLOG"/>
    <property type="match status" value="1"/>
</dbReference>
<dbReference type="AlphaFoldDB" id="A0A1S3J538"/>
<protein>
    <submittedName>
        <fullName evidence="5">Wings apart-like protein homolog</fullName>
    </submittedName>
</protein>
<dbReference type="InterPro" id="IPR016024">
    <property type="entry name" value="ARM-type_fold"/>
</dbReference>
<dbReference type="InterPro" id="IPR022771">
    <property type="entry name" value="WAPL_C"/>
</dbReference>
<dbReference type="RefSeq" id="XP_013405547.1">
    <property type="nucleotide sequence ID" value="XM_013550093.1"/>
</dbReference>
<dbReference type="Pfam" id="PF07814">
    <property type="entry name" value="WAPL"/>
    <property type="match status" value="1"/>
</dbReference>
<dbReference type="PROSITE" id="PS51271">
    <property type="entry name" value="WAPL"/>
    <property type="match status" value="1"/>
</dbReference>
<feature type="domain" description="WAPL" evidence="3">
    <location>
        <begin position="113"/>
        <end position="655"/>
    </location>
</feature>
<feature type="non-terminal residue" evidence="5">
    <location>
        <position position="668"/>
    </location>
</feature>
<name>A0A1S3J538_LINAN</name>
<dbReference type="SUPFAM" id="SSF48371">
    <property type="entry name" value="ARM repeat"/>
    <property type="match status" value="1"/>
</dbReference>
<dbReference type="STRING" id="7574.A0A1S3J538"/>
<dbReference type="InterPro" id="IPR039874">
    <property type="entry name" value="WAPL"/>
</dbReference>
<feature type="region of interest" description="Disordered" evidence="2">
    <location>
        <begin position="1"/>
        <end position="104"/>
    </location>
</feature>
<dbReference type="Proteomes" id="UP000085678">
    <property type="component" value="Unplaced"/>
</dbReference>
<feature type="region of interest" description="Disordered" evidence="2">
    <location>
        <begin position="521"/>
        <end position="553"/>
    </location>
</feature>
<organism evidence="4 5">
    <name type="scientific">Lingula anatina</name>
    <name type="common">Brachiopod</name>
    <name type="synonym">Lingula unguis</name>
    <dbReference type="NCBI Taxonomy" id="7574"/>
    <lineage>
        <taxon>Eukaryota</taxon>
        <taxon>Metazoa</taxon>
        <taxon>Spiralia</taxon>
        <taxon>Lophotrochozoa</taxon>
        <taxon>Brachiopoda</taxon>
        <taxon>Linguliformea</taxon>
        <taxon>Lingulata</taxon>
        <taxon>Lingulida</taxon>
        <taxon>Linguloidea</taxon>
        <taxon>Lingulidae</taxon>
        <taxon>Lingula</taxon>
    </lineage>
</organism>
<evidence type="ECO:0000259" key="3">
    <source>
        <dbReference type="PROSITE" id="PS51271"/>
    </source>
</evidence>
<dbReference type="GeneID" id="106170285"/>
<gene>
    <name evidence="5" type="primary">LOC106170285</name>
</gene>
<feature type="compositionally biased region" description="Acidic residues" evidence="2">
    <location>
        <begin position="569"/>
        <end position="580"/>
    </location>
</feature>
<feature type="region of interest" description="Disordered" evidence="2">
    <location>
        <begin position="569"/>
        <end position="591"/>
    </location>
</feature>
<accession>A0A1S3J538</accession>
<reference evidence="5" key="1">
    <citation type="submission" date="2025-08" db="UniProtKB">
        <authorList>
            <consortium name="RefSeq"/>
        </authorList>
    </citation>
    <scope>IDENTIFICATION</scope>
    <source>
        <tissue evidence="5">Gonads</tissue>
    </source>
</reference>
<comment type="similarity">
    <text evidence="1">Belongs to the WAPL family.</text>
</comment>
<evidence type="ECO:0000256" key="1">
    <source>
        <dbReference type="ARBA" id="ARBA00006854"/>
    </source>
</evidence>
<proteinExistence type="inferred from homology"/>
<dbReference type="Gene3D" id="1.25.10.10">
    <property type="entry name" value="Leucine-rich Repeat Variant"/>
    <property type="match status" value="1"/>
</dbReference>
<dbReference type="InterPro" id="IPR012502">
    <property type="entry name" value="WAPL_dom"/>
</dbReference>
<evidence type="ECO:0000256" key="2">
    <source>
        <dbReference type="SAM" id="MobiDB-lite"/>
    </source>
</evidence>